<dbReference type="EMBL" id="MU118037">
    <property type="protein sequence ID" value="KAF9647274.1"/>
    <property type="molecule type" value="Genomic_DNA"/>
</dbReference>
<protein>
    <submittedName>
        <fullName evidence="1">Uncharacterized protein</fullName>
    </submittedName>
</protein>
<sequence>MSAVRTTRSVRGLVICDGPTGKSSRKVKFSEEENTGTLPRGRACMQCRRKKKKCDGGLPSCRKCLESRSVVECTYREPETAKPEPPTELPPAPATTSHNIPTAITKPSQSNVNPAFDPFNWTPVSLAILEFFNPPNYSLSGVSPEDMNLRFRLVFLSYRLAQGIYLTFAQQQAIILGDTSGSFIHRFFIEFAQLVGCHFHRRHSSDNNLMQLETTYLFSVLRTLSSMKEEADPVSYAHAHWLVAMACVTTGNSQKAISFMKEAVQAVERNRDLFLSRLPGLSSVLVTASVDYSEDLHEKLGLLAHILWFRTYTSIFLVDSGVYPTPDSVPGKIPQSILEQFEDVLYGPQCGLLSGLTHLFQNYLPVACPVLFEVCPLMVRVRTVLLIRKSRKLTTQYASERTPTLALLTQCSETCTELGEHVQSVAKLIAKFAAANDRDSCVSLRMCSVVCLSNLGELYQILSQHPLWKLPTVTIRQYEQAMYLMSDLSKELMNDDMRHLPPYAGVGTSGLHFCAL</sequence>
<dbReference type="Proteomes" id="UP000886501">
    <property type="component" value="Unassembled WGS sequence"/>
</dbReference>
<name>A0ACB6ZCL7_THEGA</name>
<keyword evidence="2" id="KW-1185">Reference proteome</keyword>
<evidence type="ECO:0000313" key="2">
    <source>
        <dbReference type="Proteomes" id="UP000886501"/>
    </source>
</evidence>
<reference evidence="1" key="2">
    <citation type="journal article" date="2020" name="Nat. Commun.">
        <title>Large-scale genome sequencing of mycorrhizal fungi provides insights into the early evolution of symbiotic traits.</title>
        <authorList>
            <person name="Miyauchi S."/>
            <person name="Kiss E."/>
            <person name="Kuo A."/>
            <person name="Drula E."/>
            <person name="Kohler A."/>
            <person name="Sanchez-Garcia M."/>
            <person name="Morin E."/>
            <person name="Andreopoulos B."/>
            <person name="Barry K.W."/>
            <person name="Bonito G."/>
            <person name="Buee M."/>
            <person name="Carver A."/>
            <person name="Chen C."/>
            <person name="Cichocki N."/>
            <person name="Clum A."/>
            <person name="Culley D."/>
            <person name="Crous P.W."/>
            <person name="Fauchery L."/>
            <person name="Girlanda M."/>
            <person name="Hayes R.D."/>
            <person name="Keri Z."/>
            <person name="LaButti K."/>
            <person name="Lipzen A."/>
            <person name="Lombard V."/>
            <person name="Magnuson J."/>
            <person name="Maillard F."/>
            <person name="Murat C."/>
            <person name="Nolan M."/>
            <person name="Ohm R.A."/>
            <person name="Pangilinan J."/>
            <person name="Pereira M.F."/>
            <person name="Perotto S."/>
            <person name="Peter M."/>
            <person name="Pfister S."/>
            <person name="Riley R."/>
            <person name="Sitrit Y."/>
            <person name="Stielow J.B."/>
            <person name="Szollosi G."/>
            <person name="Zifcakova L."/>
            <person name="Stursova M."/>
            <person name="Spatafora J.W."/>
            <person name="Tedersoo L."/>
            <person name="Vaario L.M."/>
            <person name="Yamada A."/>
            <person name="Yan M."/>
            <person name="Wang P."/>
            <person name="Xu J."/>
            <person name="Bruns T."/>
            <person name="Baldrian P."/>
            <person name="Vilgalys R."/>
            <person name="Dunand C."/>
            <person name="Henrissat B."/>
            <person name="Grigoriev I.V."/>
            <person name="Hibbett D."/>
            <person name="Nagy L.G."/>
            <person name="Martin F.M."/>
        </authorList>
    </citation>
    <scope>NUCLEOTIDE SEQUENCE</scope>
    <source>
        <strain evidence="1">P2</strain>
    </source>
</reference>
<comment type="caution">
    <text evidence="1">The sequence shown here is derived from an EMBL/GenBank/DDBJ whole genome shotgun (WGS) entry which is preliminary data.</text>
</comment>
<gene>
    <name evidence="1" type="ORF">BDM02DRAFT_3170273</name>
</gene>
<proteinExistence type="predicted"/>
<organism evidence="1 2">
    <name type="scientific">Thelephora ganbajun</name>
    <name type="common">Ganba fungus</name>
    <dbReference type="NCBI Taxonomy" id="370292"/>
    <lineage>
        <taxon>Eukaryota</taxon>
        <taxon>Fungi</taxon>
        <taxon>Dikarya</taxon>
        <taxon>Basidiomycota</taxon>
        <taxon>Agaricomycotina</taxon>
        <taxon>Agaricomycetes</taxon>
        <taxon>Thelephorales</taxon>
        <taxon>Thelephoraceae</taxon>
        <taxon>Thelephora</taxon>
    </lineage>
</organism>
<reference evidence="1" key="1">
    <citation type="submission" date="2019-10" db="EMBL/GenBank/DDBJ databases">
        <authorList>
            <consortium name="DOE Joint Genome Institute"/>
            <person name="Kuo A."/>
            <person name="Miyauchi S."/>
            <person name="Kiss E."/>
            <person name="Drula E."/>
            <person name="Kohler A."/>
            <person name="Sanchez-Garcia M."/>
            <person name="Andreopoulos B."/>
            <person name="Barry K.W."/>
            <person name="Bonito G."/>
            <person name="Buee M."/>
            <person name="Carver A."/>
            <person name="Chen C."/>
            <person name="Cichocki N."/>
            <person name="Clum A."/>
            <person name="Culley D."/>
            <person name="Crous P.W."/>
            <person name="Fauchery L."/>
            <person name="Girlanda M."/>
            <person name="Hayes R."/>
            <person name="Keri Z."/>
            <person name="Labutti K."/>
            <person name="Lipzen A."/>
            <person name="Lombard V."/>
            <person name="Magnuson J."/>
            <person name="Maillard F."/>
            <person name="Morin E."/>
            <person name="Murat C."/>
            <person name="Nolan M."/>
            <person name="Ohm R."/>
            <person name="Pangilinan J."/>
            <person name="Pereira M."/>
            <person name="Perotto S."/>
            <person name="Peter M."/>
            <person name="Riley R."/>
            <person name="Sitrit Y."/>
            <person name="Stielow B."/>
            <person name="Szollosi G."/>
            <person name="Zifcakova L."/>
            <person name="Stursova M."/>
            <person name="Spatafora J.W."/>
            <person name="Tedersoo L."/>
            <person name="Vaario L.-M."/>
            <person name="Yamada A."/>
            <person name="Yan M."/>
            <person name="Wang P."/>
            <person name="Xu J."/>
            <person name="Bruns T."/>
            <person name="Baldrian P."/>
            <person name="Vilgalys R."/>
            <person name="Henrissat B."/>
            <person name="Grigoriev I.V."/>
            <person name="Hibbett D."/>
            <person name="Nagy L.G."/>
            <person name="Martin F.M."/>
        </authorList>
    </citation>
    <scope>NUCLEOTIDE SEQUENCE</scope>
    <source>
        <strain evidence="1">P2</strain>
    </source>
</reference>
<accession>A0ACB6ZCL7</accession>
<evidence type="ECO:0000313" key="1">
    <source>
        <dbReference type="EMBL" id="KAF9647274.1"/>
    </source>
</evidence>